<dbReference type="Proteomes" id="UP000542342">
    <property type="component" value="Unassembled WGS sequence"/>
</dbReference>
<proteinExistence type="predicted"/>
<accession>A0A7V9ABW2</accession>
<evidence type="ECO:0000313" key="3">
    <source>
        <dbReference type="Proteomes" id="UP000542342"/>
    </source>
</evidence>
<feature type="chain" id="PRO_5031311471" description="DUF4412 domain-containing protein" evidence="1">
    <location>
        <begin position="25"/>
        <end position="192"/>
    </location>
</feature>
<evidence type="ECO:0000313" key="2">
    <source>
        <dbReference type="EMBL" id="MBA2226374.1"/>
    </source>
</evidence>
<gene>
    <name evidence="2" type="ORF">H0921_09405</name>
</gene>
<evidence type="ECO:0008006" key="4">
    <source>
        <dbReference type="Google" id="ProtNLM"/>
    </source>
</evidence>
<comment type="caution">
    <text evidence="2">The sequence shown here is derived from an EMBL/GenBank/DDBJ whole genome shotgun (WGS) entry which is preliminary data.</text>
</comment>
<dbReference type="EMBL" id="JACEFB010000005">
    <property type="protein sequence ID" value="MBA2226374.1"/>
    <property type="molecule type" value="Genomic_DNA"/>
</dbReference>
<evidence type="ECO:0000256" key="1">
    <source>
        <dbReference type="SAM" id="SignalP"/>
    </source>
</evidence>
<feature type="signal peptide" evidence="1">
    <location>
        <begin position="1"/>
        <end position="24"/>
    </location>
</feature>
<sequence length="192" mass="21709">MVRQSTLRVSLCVLAIFFSGTVRADEHPYARVRVGDYATYTLKMKVAHLTMEGVVTQTVIAKTNQEVTIKTTGKLSYMGSPQVLPPREQKIDLTKPYDPTKFSPQLPQGAEVQVQKLHEGREKIVVGDKSYECTWTEYRIQAKSPGVNLNSHVKVWMCKNVPMEMVKMVLKVSLRDQSMETVMELQESGSSR</sequence>
<protein>
    <recommendedName>
        <fullName evidence="4">DUF4412 domain-containing protein</fullName>
    </recommendedName>
</protein>
<keyword evidence="3" id="KW-1185">Reference proteome</keyword>
<organism evidence="2 3">
    <name type="scientific">Thermogemmata fonticola</name>
    <dbReference type="NCBI Taxonomy" id="2755323"/>
    <lineage>
        <taxon>Bacteria</taxon>
        <taxon>Pseudomonadati</taxon>
        <taxon>Planctomycetota</taxon>
        <taxon>Planctomycetia</taxon>
        <taxon>Gemmatales</taxon>
        <taxon>Gemmataceae</taxon>
        <taxon>Thermogemmata</taxon>
    </lineage>
</organism>
<keyword evidence="1" id="KW-0732">Signal</keyword>
<dbReference type="AlphaFoldDB" id="A0A7V9ABW2"/>
<dbReference type="RefSeq" id="WP_194537803.1">
    <property type="nucleotide sequence ID" value="NZ_JACEFB010000005.1"/>
</dbReference>
<name>A0A7V9ABW2_9BACT</name>
<reference evidence="2 3" key="1">
    <citation type="submission" date="2020-07" db="EMBL/GenBank/DDBJ databases">
        <title>Thermogemmata thermophila gen. nov., sp. nov., a novel moderate thermophilic planctomycete from a Kamchatka hot spring.</title>
        <authorList>
            <person name="Elcheninov A.G."/>
            <person name="Podosokorskaya O.A."/>
            <person name="Kovaleva O.L."/>
            <person name="Novikov A."/>
            <person name="Bonch-Osmolovskaya E.A."/>
            <person name="Toshchakov S.V."/>
            <person name="Kublanov I.V."/>
        </authorList>
    </citation>
    <scope>NUCLEOTIDE SEQUENCE [LARGE SCALE GENOMIC DNA]</scope>
    <source>
        <strain evidence="2 3">2918</strain>
    </source>
</reference>